<accession>A0A8J4M7Z2</accession>
<dbReference type="PANTHER" id="PTHR13061">
    <property type="entry name" value="DYNACTIN SUBUNIT P25"/>
    <property type="match status" value="1"/>
</dbReference>
<dbReference type="PANTHER" id="PTHR13061:SF29">
    <property type="entry name" value="GAMMA CARBONIC ANHYDRASE-LIKE 1, MITOCHONDRIAL-RELATED"/>
    <property type="match status" value="1"/>
</dbReference>
<proteinExistence type="predicted"/>
<dbReference type="Gene3D" id="2.160.10.10">
    <property type="entry name" value="Hexapeptide repeat proteins"/>
    <property type="match status" value="1"/>
</dbReference>
<reference evidence="1" key="1">
    <citation type="journal article" date="2020" name="mSystems">
        <title>Genome- and Community-Level Interaction Insights into Carbon Utilization and Element Cycling Functions of Hydrothermarchaeota in Hydrothermal Sediment.</title>
        <authorList>
            <person name="Zhou Z."/>
            <person name="Liu Y."/>
            <person name="Xu W."/>
            <person name="Pan J."/>
            <person name="Luo Z.H."/>
            <person name="Li M."/>
        </authorList>
    </citation>
    <scope>NUCLEOTIDE SEQUENCE</scope>
    <source>
        <strain evidence="1">SpSt-997</strain>
    </source>
</reference>
<organism evidence="1">
    <name type="scientific">Acidicaldus sp</name>
    <dbReference type="NCBI Taxonomy" id="1872105"/>
    <lineage>
        <taxon>Bacteria</taxon>
        <taxon>Pseudomonadati</taxon>
        <taxon>Pseudomonadota</taxon>
        <taxon>Alphaproteobacteria</taxon>
        <taxon>Acetobacterales</taxon>
        <taxon>Acetobacteraceae</taxon>
        <taxon>Acidicaldus</taxon>
    </lineage>
</organism>
<dbReference type="InterPro" id="IPR050484">
    <property type="entry name" value="Transf_Hexapept/Carb_Anhydrase"/>
</dbReference>
<name>A0A8J4M7Z2_9PROT</name>
<dbReference type="EMBL" id="DTQM01000248">
    <property type="protein sequence ID" value="HGC44158.1"/>
    <property type="molecule type" value="Genomic_DNA"/>
</dbReference>
<dbReference type="AlphaFoldDB" id="A0A8J4M7Z2"/>
<dbReference type="SUPFAM" id="SSF51161">
    <property type="entry name" value="Trimeric LpxA-like enzymes"/>
    <property type="match status" value="1"/>
</dbReference>
<dbReference type="InterPro" id="IPR011004">
    <property type="entry name" value="Trimer_LpxA-like_sf"/>
</dbReference>
<gene>
    <name evidence="1" type="ORF">ENY07_13210</name>
</gene>
<dbReference type="CDD" id="cd04645">
    <property type="entry name" value="LbH_gamma_CA_like"/>
    <property type="match status" value="1"/>
</dbReference>
<protein>
    <submittedName>
        <fullName evidence="1">Gamma carbonic anhydrase family protein</fullName>
    </submittedName>
</protein>
<evidence type="ECO:0000313" key="1">
    <source>
        <dbReference type="EMBL" id="HGC44158.1"/>
    </source>
</evidence>
<dbReference type="InterPro" id="IPR047324">
    <property type="entry name" value="LbH_gamma_CA-like"/>
</dbReference>
<comment type="caution">
    <text evidence="1">The sequence shown here is derived from an EMBL/GenBank/DDBJ whole genome shotgun (WGS) entry which is preliminary data.</text>
</comment>
<sequence length="191" mass="19640">MNAPRVGSLYSAGPLYSLDGIAPQIAGDAWIAPTAVVIGDVVIGPASSVWFHCVLRGDDNAIRVGARCNIQDGTIVHVNSGEIRGRPMATLIGDDVSIGHAAIIHACTLENHAFVGMGATVLDGAVIEEGGMLAAGGLLAPGKRIGRGELWAGAPARLVRVMSAAERAQWDQTAVHYAKLAARFRAGLGAG</sequence>